<dbReference type="InterPro" id="IPR036869">
    <property type="entry name" value="J_dom_sf"/>
</dbReference>
<name>A0A251X5N5_9GAMM</name>
<reference evidence="4 5" key="1">
    <citation type="submission" date="2016-12" db="EMBL/GenBank/DDBJ databases">
        <title>Thioflexothrix psekupsii D3 genome sequencing and assembly.</title>
        <authorList>
            <person name="Fomenkov A."/>
            <person name="Vincze T."/>
            <person name="Grabovich M."/>
            <person name="Anton B.P."/>
            <person name="Dubinina G."/>
            <person name="Orlova M."/>
            <person name="Belousova E."/>
            <person name="Roberts R.J."/>
        </authorList>
    </citation>
    <scope>NUCLEOTIDE SEQUENCE [LARGE SCALE GENOMIC DNA]</scope>
    <source>
        <strain evidence="4">D3</strain>
    </source>
</reference>
<gene>
    <name evidence="4" type="ORF">TPSD3_10405</name>
</gene>
<dbReference type="EMBL" id="MSLT01000018">
    <property type="protein sequence ID" value="OUD13055.1"/>
    <property type="molecule type" value="Genomic_DNA"/>
</dbReference>
<dbReference type="OrthoDB" id="166297at2"/>
<keyword evidence="2" id="KW-1133">Transmembrane helix</keyword>
<protein>
    <recommendedName>
        <fullName evidence="3">J domain-containing protein</fullName>
    </recommendedName>
</protein>
<sequence length="138" mass="15229">MSLFLGKTHYEVLGVSPLASVEDIRLAAQNKASEINMAFNALSDEEKRHRHKEVQSHADAIKNALFTLSDPEQRQLYDVQISQATLSSAEGSGIVEIAEEKEPFITLPGIVAMAFALTLLYFIFIGDEYLSAFIAVLL</sequence>
<evidence type="ECO:0000259" key="3">
    <source>
        <dbReference type="PROSITE" id="PS50076"/>
    </source>
</evidence>
<feature type="domain" description="J" evidence="3">
    <location>
        <begin position="8"/>
        <end position="81"/>
    </location>
</feature>
<evidence type="ECO:0000256" key="1">
    <source>
        <dbReference type="ARBA" id="ARBA00023186"/>
    </source>
</evidence>
<evidence type="ECO:0000256" key="2">
    <source>
        <dbReference type="SAM" id="Phobius"/>
    </source>
</evidence>
<keyword evidence="2" id="KW-0472">Membrane</keyword>
<dbReference type="Proteomes" id="UP000194798">
    <property type="component" value="Unassembled WGS sequence"/>
</dbReference>
<keyword evidence="1" id="KW-0143">Chaperone</keyword>
<dbReference type="Gene3D" id="1.10.287.110">
    <property type="entry name" value="DnaJ domain"/>
    <property type="match status" value="1"/>
</dbReference>
<comment type="caution">
    <text evidence="4">The sequence shown here is derived from an EMBL/GenBank/DDBJ whole genome shotgun (WGS) entry which is preliminary data.</text>
</comment>
<dbReference type="CDD" id="cd06257">
    <property type="entry name" value="DnaJ"/>
    <property type="match status" value="1"/>
</dbReference>
<feature type="transmembrane region" description="Helical" evidence="2">
    <location>
        <begin position="104"/>
        <end position="124"/>
    </location>
</feature>
<accession>A0A251X5N5</accession>
<keyword evidence="5" id="KW-1185">Reference proteome</keyword>
<organism evidence="4 5">
    <name type="scientific">Thioflexithrix psekupsensis</name>
    <dbReference type="NCBI Taxonomy" id="1570016"/>
    <lineage>
        <taxon>Bacteria</taxon>
        <taxon>Pseudomonadati</taxon>
        <taxon>Pseudomonadota</taxon>
        <taxon>Gammaproteobacteria</taxon>
        <taxon>Thiotrichales</taxon>
        <taxon>Thioflexithrix</taxon>
    </lineage>
</organism>
<keyword evidence="2" id="KW-0812">Transmembrane</keyword>
<dbReference type="InterPro" id="IPR001623">
    <property type="entry name" value="DnaJ_domain"/>
</dbReference>
<evidence type="ECO:0000313" key="4">
    <source>
        <dbReference type="EMBL" id="OUD13055.1"/>
    </source>
</evidence>
<dbReference type="PROSITE" id="PS50076">
    <property type="entry name" value="DNAJ_2"/>
    <property type="match status" value="1"/>
</dbReference>
<dbReference type="SUPFAM" id="SSF46565">
    <property type="entry name" value="Chaperone J-domain"/>
    <property type="match status" value="1"/>
</dbReference>
<evidence type="ECO:0000313" key="5">
    <source>
        <dbReference type="Proteomes" id="UP000194798"/>
    </source>
</evidence>
<dbReference type="AlphaFoldDB" id="A0A251X5N5"/>
<proteinExistence type="predicted"/>
<dbReference type="RefSeq" id="WP_086488501.1">
    <property type="nucleotide sequence ID" value="NZ_MSLT01000018.1"/>
</dbReference>